<name>A0A9X4KJR0_9BACL</name>
<evidence type="ECO:0000313" key="1">
    <source>
        <dbReference type="EMBL" id="MDG0793195.1"/>
    </source>
</evidence>
<evidence type="ECO:0000313" key="2">
    <source>
        <dbReference type="Proteomes" id="UP001153387"/>
    </source>
</evidence>
<gene>
    <name evidence="1" type="ORF">OMP38_21840</name>
</gene>
<comment type="caution">
    <text evidence="1">The sequence shown here is derived from an EMBL/GenBank/DDBJ whole genome shotgun (WGS) entry which is preliminary data.</text>
</comment>
<dbReference type="EMBL" id="JAPDHZ010000004">
    <property type="protein sequence ID" value="MDG0793195.1"/>
    <property type="molecule type" value="Genomic_DNA"/>
</dbReference>
<dbReference type="RefSeq" id="WP_277567013.1">
    <property type="nucleotide sequence ID" value="NZ_JAPDHZ010000004.1"/>
</dbReference>
<protein>
    <submittedName>
        <fullName evidence="1">Uncharacterized protein</fullName>
    </submittedName>
</protein>
<sequence>MAIVPIYAGEQMLISADPAKGHVHIEMSSTGYRERYVSLYVERAEELQEIIDALVRAKQHLTD</sequence>
<dbReference type="AlphaFoldDB" id="A0A9X4KJR0"/>
<dbReference type="Proteomes" id="UP001153387">
    <property type="component" value="Unassembled WGS sequence"/>
</dbReference>
<accession>A0A9X4KJR0</accession>
<keyword evidence="2" id="KW-1185">Reference proteome</keyword>
<proteinExistence type="predicted"/>
<organism evidence="1 2">
    <name type="scientific">Cohnella ginsengisoli</name>
    <dbReference type="NCBI Taxonomy" id="425004"/>
    <lineage>
        <taxon>Bacteria</taxon>
        <taxon>Bacillati</taxon>
        <taxon>Bacillota</taxon>
        <taxon>Bacilli</taxon>
        <taxon>Bacillales</taxon>
        <taxon>Paenibacillaceae</taxon>
        <taxon>Cohnella</taxon>
    </lineage>
</organism>
<reference evidence="1 2" key="1">
    <citation type="submission" date="2022-10" db="EMBL/GenBank/DDBJ databases">
        <title>Comparative genomic analysis of Cohnella hashimotonis sp. nov., isolated from the International Space Station.</title>
        <authorList>
            <person name="Simpson A."/>
            <person name="Venkateswaran K."/>
        </authorList>
    </citation>
    <scope>NUCLEOTIDE SEQUENCE [LARGE SCALE GENOMIC DNA]</scope>
    <source>
        <strain evidence="1 2">DSM 18997</strain>
    </source>
</reference>